<comment type="caution">
    <text evidence="6">The sequence shown here is derived from an EMBL/GenBank/DDBJ whole genome shotgun (WGS) entry which is preliminary data.</text>
</comment>
<dbReference type="Pfam" id="PF03466">
    <property type="entry name" value="LysR_substrate"/>
    <property type="match status" value="1"/>
</dbReference>
<keyword evidence="3" id="KW-0238">DNA-binding</keyword>
<sequence>MMSVITRSNGARVLDPTLLTTFLAVADTRSFTQAAARLGVSQPTVSQQVRRLERSVDRTLIARDTRRMSLTDAGDAMAGFARTILAAHQAAESYFGGSEVSGRLRFGTADDLAITQLPRILRHFRQLHPQIELELTVTQSGPLHRRLLAGQLDLILTKTTVDEHPSARLVGRDRMVWVGLDRTLVEPGATVPLIAYRAPSISRQMAMDALERAGRTWRITCSTRDVNGVLAAVRAGMGVAVLPQALIPTDLVKVTSRLGLPELDEVDYVLMDNPAGPRASIEALTSAIMSRGVTRAS</sequence>
<evidence type="ECO:0000256" key="1">
    <source>
        <dbReference type="ARBA" id="ARBA00009437"/>
    </source>
</evidence>
<keyword evidence="4" id="KW-0804">Transcription</keyword>
<dbReference type="PANTHER" id="PTHR30579">
    <property type="entry name" value="TRANSCRIPTIONAL REGULATOR"/>
    <property type="match status" value="1"/>
</dbReference>
<dbReference type="SUPFAM" id="SSF53850">
    <property type="entry name" value="Periplasmic binding protein-like II"/>
    <property type="match status" value="1"/>
</dbReference>
<dbReference type="GO" id="GO:0003700">
    <property type="term" value="F:DNA-binding transcription factor activity"/>
    <property type="evidence" value="ECO:0007669"/>
    <property type="project" value="InterPro"/>
</dbReference>
<dbReference type="Gene3D" id="1.10.10.10">
    <property type="entry name" value="Winged helix-like DNA-binding domain superfamily/Winged helix DNA-binding domain"/>
    <property type="match status" value="1"/>
</dbReference>
<accession>A0A251XXN9</accession>
<gene>
    <name evidence="6" type="primary">yofA</name>
    <name evidence="6" type="ORF">CMsap09_13975</name>
</gene>
<reference evidence="6 7" key="1">
    <citation type="submission" date="2016-08" db="EMBL/GenBank/DDBJ databases">
        <title>Genome sequence of Clavibacter michiganensis spp. strain CASJ009.</title>
        <authorList>
            <person name="Thapa S.P."/>
            <person name="Coaker G."/>
        </authorList>
    </citation>
    <scope>NUCLEOTIDE SEQUENCE [LARGE SCALE GENOMIC DNA]</scope>
    <source>
        <strain evidence="6">CASJ009</strain>
    </source>
</reference>
<evidence type="ECO:0000256" key="2">
    <source>
        <dbReference type="ARBA" id="ARBA00023015"/>
    </source>
</evidence>
<dbReference type="InterPro" id="IPR050176">
    <property type="entry name" value="LTTR"/>
</dbReference>
<dbReference type="Proteomes" id="UP000195106">
    <property type="component" value="Unassembled WGS sequence"/>
</dbReference>
<protein>
    <submittedName>
        <fullName evidence="6">HTH-type transcriptional regulator YofA</fullName>
    </submittedName>
</protein>
<keyword evidence="2" id="KW-0805">Transcription regulation</keyword>
<organism evidence="6 7">
    <name type="scientific">Clavibacter michiganensis</name>
    <dbReference type="NCBI Taxonomy" id="28447"/>
    <lineage>
        <taxon>Bacteria</taxon>
        <taxon>Bacillati</taxon>
        <taxon>Actinomycetota</taxon>
        <taxon>Actinomycetes</taxon>
        <taxon>Micrococcales</taxon>
        <taxon>Microbacteriaceae</taxon>
        <taxon>Clavibacter</taxon>
    </lineage>
</organism>
<dbReference type="FunFam" id="1.10.10.10:FF:000001">
    <property type="entry name" value="LysR family transcriptional regulator"/>
    <property type="match status" value="1"/>
</dbReference>
<evidence type="ECO:0000259" key="5">
    <source>
        <dbReference type="PROSITE" id="PS50931"/>
    </source>
</evidence>
<evidence type="ECO:0000256" key="4">
    <source>
        <dbReference type="ARBA" id="ARBA00023163"/>
    </source>
</evidence>
<proteinExistence type="inferred from homology"/>
<dbReference type="GO" id="GO:0003677">
    <property type="term" value="F:DNA binding"/>
    <property type="evidence" value="ECO:0007669"/>
    <property type="project" value="UniProtKB-KW"/>
</dbReference>
<dbReference type="EMBL" id="MDHJ01000001">
    <property type="protein sequence ID" value="OUE10049.1"/>
    <property type="molecule type" value="Genomic_DNA"/>
</dbReference>
<dbReference type="SUPFAM" id="SSF46785">
    <property type="entry name" value="Winged helix' DNA-binding domain"/>
    <property type="match status" value="1"/>
</dbReference>
<name>A0A251XXN9_9MICO</name>
<dbReference type="PRINTS" id="PR00039">
    <property type="entry name" value="HTHLYSR"/>
</dbReference>
<dbReference type="PANTHER" id="PTHR30579:SF7">
    <property type="entry name" value="HTH-TYPE TRANSCRIPTIONAL REGULATOR LRHA-RELATED"/>
    <property type="match status" value="1"/>
</dbReference>
<dbReference type="Pfam" id="PF00126">
    <property type="entry name" value="HTH_1"/>
    <property type="match status" value="1"/>
</dbReference>
<dbReference type="InterPro" id="IPR036388">
    <property type="entry name" value="WH-like_DNA-bd_sf"/>
</dbReference>
<evidence type="ECO:0000313" key="7">
    <source>
        <dbReference type="Proteomes" id="UP000195106"/>
    </source>
</evidence>
<dbReference type="InterPro" id="IPR036390">
    <property type="entry name" value="WH_DNA-bd_sf"/>
</dbReference>
<dbReference type="InterPro" id="IPR005119">
    <property type="entry name" value="LysR_subst-bd"/>
</dbReference>
<feature type="domain" description="HTH lysR-type" evidence="5">
    <location>
        <begin position="14"/>
        <end position="71"/>
    </location>
</feature>
<dbReference type="PROSITE" id="PS50931">
    <property type="entry name" value="HTH_LYSR"/>
    <property type="match status" value="1"/>
</dbReference>
<dbReference type="InterPro" id="IPR000847">
    <property type="entry name" value="LysR_HTH_N"/>
</dbReference>
<evidence type="ECO:0000313" key="6">
    <source>
        <dbReference type="EMBL" id="OUE10049.1"/>
    </source>
</evidence>
<comment type="similarity">
    <text evidence="1">Belongs to the LysR transcriptional regulatory family.</text>
</comment>
<dbReference type="AlphaFoldDB" id="A0A251XXN9"/>
<dbReference type="Gene3D" id="3.40.190.10">
    <property type="entry name" value="Periplasmic binding protein-like II"/>
    <property type="match status" value="2"/>
</dbReference>
<evidence type="ECO:0000256" key="3">
    <source>
        <dbReference type="ARBA" id="ARBA00023125"/>
    </source>
</evidence>